<evidence type="ECO:0000259" key="4">
    <source>
        <dbReference type="PROSITE" id="PS50893"/>
    </source>
</evidence>
<feature type="domain" description="ABC transporter" evidence="4">
    <location>
        <begin position="290"/>
        <end position="507"/>
    </location>
</feature>
<dbReference type="GO" id="GO:0016887">
    <property type="term" value="F:ATP hydrolysis activity"/>
    <property type="evidence" value="ECO:0007669"/>
    <property type="project" value="InterPro"/>
</dbReference>
<keyword evidence="3" id="KW-0175">Coiled coil</keyword>
<keyword evidence="2" id="KW-0067">ATP-binding</keyword>
<dbReference type="Gene3D" id="1.10.287.380">
    <property type="entry name" value="Valyl-tRNA synthetase, C-terminal domain"/>
    <property type="match status" value="1"/>
</dbReference>
<dbReference type="AlphaFoldDB" id="A0A0W8FPJ7"/>
<dbReference type="PROSITE" id="PS00211">
    <property type="entry name" value="ABC_TRANSPORTER_1"/>
    <property type="match status" value="1"/>
</dbReference>
<dbReference type="SUPFAM" id="SSF52540">
    <property type="entry name" value="P-loop containing nucleoside triphosphate hydrolases"/>
    <property type="match status" value="2"/>
</dbReference>
<dbReference type="InterPro" id="IPR032524">
    <property type="entry name" value="ABC_tran_C"/>
</dbReference>
<dbReference type="InterPro" id="IPR051309">
    <property type="entry name" value="ABCF_ATPase"/>
</dbReference>
<dbReference type="GO" id="GO:0005524">
    <property type="term" value="F:ATP binding"/>
    <property type="evidence" value="ECO:0007669"/>
    <property type="project" value="UniProtKB-KW"/>
</dbReference>
<keyword evidence="1" id="KW-0547">Nucleotide-binding</keyword>
<dbReference type="Pfam" id="PF16326">
    <property type="entry name" value="ABC_tran_CTD"/>
    <property type="match status" value="1"/>
</dbReference>
<evidence type="ECO:0000256" key="1">
    <source>
        <dbReference type="ARBA" id="ARBA00022741"/>
    </source>
</evidence>
<feature type="coiled-coil region" evidence="3">
    <location>
        <begin position="534"/>
        <end position="587"/>
    </location>
</feature>
<dbReference type="InterPro" id="IPR027417">
    <property type="entry name" value="P-loop_NTPase"/>
</dbReference>
<dbReference type="InterPro" id="IPR017871">
    <property type="entry name" value="ABC_transporter-like_CS"/>
</dbReference>
<dbReference type="GO" id="GO:0003677">
    <property type="term" value="F:DNA binding"/>
    <property type="evidence" value="ECO:0007669"/>
    <property type="project" value="InterPro"/>
</dbReference>
<comment type="caution">
    <text evidence="5">The sequence shown here is derived from an EMBL/GenBank/DDBJ whole genome shotgun (WGS) entry which is preliminary data.</text>
</comment>
<evidence type="ECO:0000256" key="2">
    <source>
        <dbReference type="ARBA" id="ARBA00022840"/>
    </source>
</evidence>
<evidence type="ECO:0000256" key="3">
    <source>
        <dbReference type="SAM" id="Coils"/>
    </source>
</evidence>
<dbReference type="EMBL" id="LNQE01000943">
    <property type="protein sequence ID" value="KUG22708.1"/>
    <property type="molecule type" value="Genomic_DNA"/>
</dbReference>
<dbReference type="PANTHER" id="PTHR42855">
    <property type="entry name" value="ABC TRANSPORTER ATP-BINDING SUBUNIT"/>
    <property type="match status" value="1"/>
</dbReference>
<proteinExistence type="predicted"/>
<name>A0A0W8FPJ7_9ZZZZ</name>
<gene>
    <name evidence="5" type="ORF">ASZ90_007505</name>
</gene>
<protein>
    <submittedName>
        <fullName evidence="5">Atpase component of abc transporter</fullName>
    </submittedName>
</protein>
<sequence length="595" mass="67422">MAVLLNLDKISKSFGTKALFKDLSLTVNDGDRIGIIGDNGTGKTTLTKIMVNLESADTGNIAIRKNLKTAYIPQVSNYPPNATVWDIVAGKATTDFIDADVKTAKALSIVGFDDYTGKVNALSGGWTKRLDIACGIVNEPDLLILDEPTNHLDYQALAWLENFLGSARFTWVMVSHDRFLLERCANRIMEINKRYEGNIFQSEGRYDDFLEKRLLYIEQQNKLEAAMSNKVRAEIEWLRRGPKARRTKAKYRIDEAHNLIKELADLKEKKQTTRAEIEFSASNRKTKVLVKIKNISKSFGDKHILKNFTANLTKGLRIGLLGGNGVGKTTLLKLLSKQIEPDAGSVEHADNLKIVYFDQLRESLHQQKTIKQYLADGNDTVIFKDRAVHLISWIKRFGFEPEQTDSTIASLSGGEQARILIAKLMLQPADILLLDEPTNDLDIRTIETLEDNLLEFGGLLIIVSHDRYMISRVCGLFIGFTTGAKAELFADYEQWEESLKTTKKEIAGDTRKTDKDKQPKKEKTKLSYKEKLELENVEKQIEILDEKIKSLEAQLIDPKNFSNFILLNKLTEEIAASKEALDKFYHRWEALSENR</sequence>
<accession>A0A0W8FPJ7</accession>
<dbReference type="CDD" id="cd03221">
    <property type="entry name" value="ABCF_EF-3"/>
    <property type="match status" value="2"/>
</dbReference>
<dbReference type="SMART" id="SM00382">
    <property type="entry name" value="AAA"/>
    <property type="match status" value="2"/>
</dbReference>
<dbReference type="InterPro" id="IPR003439">
    <property type="entry name" value="ABC_transporter-like_ATP-bd"/>
</dbReference>
<dbReference type="PANTHER" id="PTHR42855:SF1">
    <property type="entry name" value="ABC TRANSPORTER DOMAIN-CONTAINING PROTEIN"/>
    <property type="match status" value="1"/>
</dbReference>
<feature type="coiled-coil region" evidence="3">
    <location>
        <begin position="216"/>
        <end position="283"/>
    </location>
</feature>
<dbReference type="InterPro" id="IPR003593">
    <property type="entry name" value="AAA+_ATPase"/>
</dbReference>
<dbReference type="InterPro" id="IPR037118">
    <property type="entry name" value="Val-tRNA_synth_C_sf"/>
</dbReference>
<reference evidence="5" key="1">
    <citation type="journal article" date="2015" name="Proc. Natl. Acad. Sci. U.S.A.">
        <title>Networks of energetic and metabolic interactions define dynamics in microbial communities.</title>
        <authorList>
            <person name="Embree M."/>
            <person name="Liu J.K."/>
            <person name="Al-Bassam M.M."/>
            <person name="Zengler K."/>
        </authorList>
    </citation>
    <scope>NUCLEOTIDE SEQUENCE</scope>
</reference>
<feature type="domain" description="ABC transporter" evidence="4">
    <location>
        <begin position="5"/>
        <end position="218"/>
    </location>
</feature>
<evidence type="ECO:0000313" key="5">
    <source>
        <dbReference type="EMBL" id="KUG22708.1"/>
    </source>
</evidence>
<organism evidence="5">
    <name type="scientific">hydrocarbon metagenome</name>
    <dbReference type="NCBI Taxonomy" id="938273"/>
    <lineage>
        <taxon>unclassified sequences</taxon>
        <taxon>metagenomes</taxon>
        <taxon>ecological metagenomes</taxon>
    </lineage>
</organism>
<dbReference type="PROSITE" id="PS50893">
    <property type="entry name" value="ABC_TRANSPORTER_2"/>
    <property type="match status" value="2"/>
</dbReference>
<dbReference type="Gene3D" id="3.40.50.300">
    <property type="entry name" value="P-loop containing nucleotide triphosphate hydrolases"/>
    <property type="match status" value="2"/>
</dbReference>
<dbReference type="Pfam" id="PF00005">
    <property type="entry name" value="ABC_tran"/>
    <property type="match status" value="2"/>
</dbReference>